<reference evidence="3 4" key="1">
    <citation type="submission" date="2018-04" db="EMBL/GenBank/DDBJ databases">
        <title>The genome of golden apple snail Pomacea canaliculata provides insight into stress tolerance and invasive adaptation.</title>
        <authorList>
            <person name="Liu C."/>
            <person name="Liu B."/>
            <person name="Ren Y."/>
            <person name="Zhang Y."/>
            <person name="Wang H."/>
            <person name="Li S."/>
            <person name="Jiang F."/>
            <person name="Yin L."/>
            <person name="Zhang G."/>
            <person name="Qian W."/>
            <person name="Fan W."/>
        </authorList>
    </citation>
    <scope>NUCLEOTIDE SEQUENCE [LARGE SCALE GENOMIC DNA]</scope>
    <source>
        <strain evidence="3">SZHN2017</strain>
        <tissue evidence="3">Muscle</tissue>
    </source>
</reference>
<gene>
    <name evidence="3" type="ORF">C0Q70_06729</name>
</gene>
<dbReference type="EMBL" id="PZQS01000004">
    <property type="protein sequence ID" value="PVD31317.1"/>
    <property type="molecule type" value="Genomic_DNA"/>
</dbReference>
<dbReference type="PANTHER" id="PTHR13601">
    <property type="entry name" value="GAMETOGENETIN-BINDING PROTEIN 2"/>
    <property type="match status" value="1"/>
</dbReference>
<evidence type="ECO:0000256" key="2">
    <source>
        <dbReference type="SAM" id="MobiDB-lite"/>
    </source>
</evidence>
<dbReference type="STRING" id="400727.A0A2T7PD33"/>
<dbReference type="AlphaFoldDB" id="A0A2T7PD33"/>
<keyword evidence="4" id="KW-1185">Reference proteome</keyword>
<dbReference type="Proteomes" id="UP000245119">
    <property type="component" value="Linkage Group LG4"/>
</dbReference>
<keyword evidence="1" id="KW-0175">Coiled coil</keyword>
<accession>A0A2T7PD33</accession>
<comment type="caution">
    <text evidence="3">The sequence shown here is derived from an EMBL/GenBank/DDBJ whole genome shotgun (WGS) entry which is preliminary data.</text>
</comment>
<protein>
    <recommendedName>
        <fullName evidence="5">Gametogenetin-binding protein 2</fullName>
    </recommendedName>
</protein>
<evidence type="ECO:0008006" key="5">
    <source>
        <dbReference type="Google" id="ProtNLM"/>
    </source>
</evidence>
<name>A0A2T7PD33_POMCA</name>
<feature type="compositionally biased region" description="Basic and acidic residues" evidence="2">
    <location>
        <begin position="500"/>
        <end position="515"/>
    </location>
</feature>
<dbReference type="GO" id="GO:0005634">
    <property type="term" value="C:nucleus"/>
    <property type="evidence" value="ECO:0007669"/>
    <property type="project" value="TreeGrafter"/>
</dbReference>
<evidence type="ECO:0000313" key="3">
    <source>
        <dbReference type="EMBL" id="PVD31317.1"/>
    </source>
</evidence>
<dbReference type="OrthoDB" id="2422440at2759"/>
<evidence type="ECO:0000313" key="4">
    <source>
        <dbReference type="Proteomes" id="UP000245119"/>
    </source>
</evidence>
<dbReference type="GO" id="GO:0005737">
    <property type="term" value="C:cytoplasm"/>
    <property type="evidence" value="ECO:0007669"/>
    <property type="project" value="TreeGrafter"/>
</dbReference>
<dbReference type="InterPro" id="IPR026073">
    <property type="entry name" value="GGNBP2"/>
</dbReference>
<feature type="coiled-coil region" evidence="1">
    <location>
        <begin position="347"/>
        <end position="390"/>
    </location>
</feature>
<feature type="compositionally biased region" description="Low complexity" evidence="2">
    <location>
        <begin position="624"/>
        <end position="633"/>
    </location>
</feature>
<feature type="region of interest" description="Disordered" evidence="2">
    <location>
        <begin position="495"/>
        <end position="515"/>
    </location>
</feature>
<sequence>MARLVAVCRANSDYIYERRQVPLEESGGITMVVQFGEKCRDCEGHIKRKEMECFRTKCQLLTKDELAVALLVTRKDLLSQLSQMVTCVGCRHSVERLFLQLVKSGHPAVDPLVITQHSELSIKHELLFDPRALFCLFYIHGPRHSAVIDSILKSKKNKRCNLHSLDTHKAKPTGSWLDIWNFMSEECRNEILIINSSSLEKTLSAYLTKHRFCTECRSKVMLAFNILIGEHDSISEKGYCPVLYDKLRCCPEDGHIHIVSDTEYIASLIEKAEPELTGINRRDRHAKTLDIAQEEVLTCLGINIFERLHRLGQKLRGEEQTWQLLFFLGLETLKRSFECAVERKQGVSNLERMCEELLEEERVKEQRRELKRQKKKLKKAIAKNERENQVQLGDEDPSHCECSSSSIATRPLQTSHLAQCDNHSSHGHCHTLPSTPSIDPNLNCLTVAHHCSRPPRALDNAGLSSCRNCDHGYDSEQDSCENCSVHTLQYASGNVSHDGISVHDEKSFDKGREYKSSSLKEDLHHNSCNYEQASPHRSFGTMTQRSFCRHSHSNPTDGRQIASSLQDMLEESTLQEDQEEEGGISEEDIKFFLANQSVLQRQRLELREDLRRRFNAMQQQRGASPISSPASSPSPSPKSHSKLPSQPDLCSLKLGPHDKIRVALKPMSPAKAELWEKVVHAEIVSSGQK</sequence>
<feature type="region of interest" description="Disordered" evidence="2">
    <location>
        <begin position="617"/>
        <end position="654"/>
    </location>
</feature>
<organism evidence="3 4">
    <name type="scientific">Pomacea canaliculata</name>
    <name type="common">Golden apple snail</name>
    <dbReference type="NCBI Taxonomy" id="400727"/>
    <lineage>
        <taxon>Eukaryota</taxon>
        <taxon>Metazoa</taxon>
        <taxon>Spiralia</taxon>
        <taxon>Lophotrochozoa</taxon>
        <taxon>Mollusca</taxon>
        <taxon>Gastropoda</taxon>
        <taxon>Caenogastropoda</taxon>
        <taxon>Architaenioglossa</taxon>
        <taxon>Ampullarioidea</taxon>
        <taxon>Ampullariidae</taxon>
        <taxon>Pomacea</taxon>
    </lineage>
</organism>
<dbReference type="PANTHER" id="PTHR13601:SF2">
    <property type="entry name" value="GAMETOGENETIN-BINDING PROTEIN 2"/>
    <property type="match status" value="1"/>
</dbReference>
<proteinExistence type="predicted"/>
<evidence type="ECO:0000256" key="1">
    <source>
        <dbReference type="SAM" id="Coils"/>
    </source>
</evidence>